<dbReference type="EMBL" id="JANEWF010000020">
    <property type="protein sequence ID" value="MDA8484802.1"/>
    <property type="molecule type" value="Genomic_DNA"/>
</dbReference>
<dbReference type="RefSeq" id="WP_271471412.1">
    <property type="nucleotide sequence ID" value="NZ_JANEWF010000020.1"/>
</dbReference>
<organism evidence="1 2">
    <name type="scientific">Metapseudomonas resinovorans</name>
    <name type="common">Pseudomonas resinovorans</name>
    <dbReference type="NCBI Taxonomy" id="53412"/>
    <lineage>
        <taxon>Bacteria</taxon>
        <taxon>Pseudomonadati</taxon>
        <taxon>Pseudomonadota</taxon>
        <taxon>Gammaproteobacteria</taxon>
        <taxon>Pseudomonadales</taxon>
        <taxon>Pseudomonadaceae</taxon>
        <taxon>Metapseudomonas</taxon>
    </lineage>
</organism>
<dbReference type="Proteomes" id="UP001211689">
    <property type="component" value="Unassembled WGS sequence"/>
</dbReference>
<protein>
    <recommendedName>
        <fullName evidence="3">Lipoprotein</fullName>
    </recommendedName>
</protein>
<keyword evidence="2" id="KW-1185">Reference proteome</keyword>
<sequence length="237" mass="26125">MHRTWVALPLVTALLSGCDSLLTVEGTIEPTLFQHSSCEIFFNSEDGRTYSQTIAEERFSNSMTVGPGEDLYTIRVDCKAPDGSLLASRQEITWLGGSERFLYMGLISQRPRAPVPIQFLQEPHAAPGKLPPEGRRAIEERLAADSAASHPMTQLNSLHQFGDWWLGDAEFKGLGRGTFLLQGGDGHYETRSYFVGTAPAETRGRIVRDLFQREAPQAPAQLLECSQSGPSGQRCDN</sequence>
<dbReference type="PROSITE" id="PS51257">
    <property type="entry name" value="PROKAR_LIPOPROTEIN"/>
    <property type="match status" value="1"/>
</dbReference>
<evidence type="ECO:0008006" key="3">
    <source>
        <dbReference type="Google" id="ProtNLM"/>
    </source>
</evidence>
<reference evidence="1 2" key="1">
    <citation type="submission" date="2022-07" db="EMBL/GenBank/DDBJ databases">
        <title>Genome Analysis of Selected Gammaproteobacteria from Nigerian Food snails.</title>
        <authorList>
            <person name="Okafor A.C."/>
        </authorList>
    </citation>
    <scope>NUCLEOTIDE SEQUENCE [LARGE SCALE GENOMIC DNA]</scope>
    <source>
        <strain evidence="1 2">Awg 2</strain>
    </source>
</reference>
<evidence type="ECO:0000313" key="1">
    <source>
        <dbReference type="EMBL" id="MDA8484802.1"/>
    </source>
</evidence>
<comment type="caution">
    <text evidence="1">The sequence shown here is derived from an EMBL/GenBank/DDBJ whole genome shotgun (WGS) entry which is preliminary data.</text>
</comment>
<evidence type="ECO:0000313" key="2">
    <source>
        <dbReference type="Proteomes" id="UP001211689"/>
    </source>
</evidence>
<accession>A0ABT4Y839</accession>
<gene>
    <name evidence="1" type="ORF">NNO07_17170</name>
</gene>
<name>A0ABT4Y839_METRE</name>
<proteinExistence type="predicted"/>